<dbReference type="Proteomes" id="UP001597525">
    <property type="component" value="Unassembled WGS sequence"/>
</dbReference>
<dbReference type="PROSITE" id="PS51257">
    <property type="entry name" value="PROKAR_LIPOPROTEIN"/>
    <property type="match status" value="1"/>
</dbReference>
<proteinExistence type="predicted"/>
<comment type="caution">
    <text evidence="1">The sequence shown here is derived from an EMBL/GenBank/DDBJ whole genome shotgun (WGS) entry which is preliminary data.</text>
</comment>
<dbReference type="EMBL" id="JBHUPB010000012">
    <property type="protein sequence ID" value="MFD2969204.1"/>
    <property type="molecule type" value="Genomic_DNA"/>
</dbReference>
<evidence type="ECO:0000313" key="2">
    <source>
        <dbReference type="Proteomes" id="UP001597525"/>
    </source>
</evidence>
<protein>
    <recommendedName>
        <fullName evidence="3">FAS1 domain-containing protein</fullName>
    </recommendedName>
</protein>
<evidence type="ECO:0000313" key="1">
    <source>
        <dbReference type="EMBL" id="MFD2969204.1"/>
    </source>
</evidence>
<gene>
    <name evidence="1" type="ORF">ACFS7Y_17550</name>
</gene>
<name>A0ABW6BKV2_9SPHI</name>
<organism evidence="1 2">
    <name type="scientific">Sphingobacterium bambusae</name>
    <dbReference type="NCBI Taxonomy" id="662858"/>
    <lineage>
        <taxon>Bacteria</taxon>
        <taxon>Pseudomonadati</taxon>
        <taxon>Bacteroidota</taxon>
        <taxon>Sphingobacteriia</taxon>
        <taxon>Sphingobacteriales</taxon>
        <taxon>Sphingobacteriaceae</taxon>
        <taxon>Sphingobacterium</taxon>
    </lineage>
</organism>
<evidence type="ECO:0008006" key="3">
    <source>
        <dbReference type="Google" id="ProtNLM"/>
    </source>
</evidence>
<sequence>MKTIYRITCFTIGLVVAWVTIVSCSKQDEYYLDGGLAAQSEAEKNLLLYDFLSLKNQDRGDFDSLLRIIDLTNSQALINQSGITFFAAKNLSIRHFQKSFPGFTEALDPPRTLANIPLDTLQLFLNMWVFPQTDIELQDSYQRSRQTVQNANGEAIFIDGLRGDFLRGLESQGEDGFVRGIGALYIQYVKLRANYPNLTADLRAEMQTHNLITRNARLHVLRSNVNFAGSYNFNPN</sequence>
<accession>A0ABW6BKV2</accession>
<keyword evidence="2" id="KW-1185">Reference proteome</keyword>
<dbReference type="RefSeq" id="WP_320186417.1">
    <property type="nucleotide sequence ID" value="NZ_CP138332.1"/>
</dbReference>
<reference evidence="2" key="1">
    <citation type="journal article" date="2019" name="Int. J. Syst. Evol. Microbiol.">
        <title>The Global Catalogue of Microorganisms (GCM) 10K type strain sequencing project: providing services to taxonomists for standard genome sequencing and annotation.</title>
        <authorList>
            <consortium name="The Broad Institute Genomics Platform"/>
            <consortium name="The Broad Institute Genome Sequencing Center for Infectious Disease"/>
            <person name="Wu L."/>
            <person name="Ma J."/>
        </authorList>
    </citation>
    <scope>NUCLEOTIDE SEQUENCE [LARGE SCALE GENOMIC DNA]</scope>
    <source>
        <strain evidence="2">KCTC 22814</strain>
    </source>
</reference>